<dbReference type="GeneID" id="23679619"/>
<sequence length="66" mass="7467">MRIEEMRLMSDALRELAGDPDVSVKLIHFSDFLSDLADAGDEVLGSNQLFPDFSPIQNVINRIEKF</sequence>
<reference evidence="1 2" key="1">
    <citation type="submission" date="2014-03" db="EMBL/GenBank/DDBJ databases">
        <authorList>
            <person name="Yoder B.A."/>
            <person name="Colicchio M.A."/>
            <person name="Schafer C.E."/>
            <person name="Abrahim M.R."/>
            <person name="Adkins N.L."/>
            <person name="Burke K.A."/>
            <person name="Churilla B.M."/>
            <person name="Cohen K.L."/>
            <person name="Fasoranti T.O."/>
            <person name="Genkil J.S."/>
            <person name="Kramer Z.J."/>
            <person name="Prout A.K."/>
            <person name="Schwarz A.G."/>
            <person name="Tish M."/>
            <person name="Vispute N."/>
            <person name="Wilkes K.E."/>
            <person name="Williams C.R."/>
            <person name="Xiao X."/>
            <person name="Yu V.J."/>
            <person name="Lapin J.S."/>
            <person name="Ott C.T."/>
            <person name="Walburn T.D."/>
            <person name="Bradley K.W."/>
            <person name="Clarke D.Q."/>
            <person name="Lewis M.F."/>
            <person name="Barker L.P."/>
            <person name="Bailey C."/>
            <person name="Asai D.J."/>
            <person name="Bowman C.A."/>
            <person name="Russell D.A."/>
            <person name="Pope W.H."/>
            <person name="Jacobs-Sera D."/>
            <person name="Hendrix R.W."/>
            <person name="Hatfull G.F."/>
        </authorList>
    </citation>
    <scope>NUCLEOTIDE SEQUENCE [LARGE SCALE GENOMIC DNA]</scope>
</reference>
<dbReference type="KEGG" id="vg:23679619"/>
<keyword evidence="2" id="KW-1185">Reference proteome</keyword>
<dbReference type="EMBL" id="KJ567043">
    <property type="protein sequence ID" value="AID58932.1"/>
    <property type="molecule type" value="Genomic_DNA"/>
</dbReference>
<dbReference type="Proteomes" id="UP000027491">
    <property type="component" value="Segment"/>
</dbReference>
<proteinExistence type="predicted"/>
<organism evidence="1 2">
    <name type="scientific">Mycobacterium phage Gaia</name>
    <dbReference type="NCBI Taxonomy" id="1486472"/>
    <lineage>
        <taxon>Viruses</taxon>
        <taxon>Duplodnaviria</taxon>
        <taxon>Heunggongvirae</taxon>
        <taxon>Uroviricota</taxon>
        <taxon>Caudoviricetes</taxon>
        <taxon>Gaiavirus</taxon>
        <taxon>Gaiavirus gaia</taxon>
    </lineage>
</organism>
<gene>
    <name evidence="1" type="primary">113</name>
    <name evidence="1" type="ORF">PBI_GAIA_113</name>
</gene>
<protein>
    <submittedName>
        <fullName evidence="1">Uncharacterized protein</fullName>
    </submittedName>
</protein>
<accession>A0A068F1V9</accession>
<name>A0A068F1V9_9CAUD</name>
<evidence type="ECO:0000313" key="2">
    <source>
        <dbReference type="Proteomes" id="UP000027491"/>
    </source>
</evidence>
<dbReference type="RefSeq" id="YP_009124855.1">
    <property type="nucleotide sequence ID" value="NC_026590.1"/>
</dbReference>
<evidence type="ECO:0000313" key="1">
    <source>
        <dbReference type="EMBL" id="AID58932.1"/>
    </source>
</evidence>